<dbReference type="InterPro" id="IPR024078">
    <property type="entry name" value="LmbE-like_dom_sf"/>
</dbReference>
<comment type="catalytic activity">
    <reaction evidence="2">
        <text>(S)-malyl N-acetyl-alpha-D-glucosaminide + H2O = (S)-malyl alpha-D-glucosaminide + acetate</text>
        <dbReference type="Rhea" id="RHEA:33411"/>
        <dbReference type="ChEBI" id="CHEBI:15377"/>
        <dbReference type="ChEBI" id="CHEBI:30089"/>
        <dbReference type="ChEBI" id="CHEBI:64870"/>
        <dbReference type="ChEBI" id="CHEBI:64871"/>
    </reaction>
</comment>
<proteinExistence type="predicted"/>
<evidence type="ECO:0000313" key="3">
    <source>
        <dbReference type="EMBL" id="MBD8004840.1"/>
    </source>
</evidence>
<comment type="caution">
    <text evidence="3">The sequence shown here is derived from an EMBL/GenBank/DDBJ whole genome shotgun (WGS) entry which is preliminary data.</text>
</comment>
<dbReference type="SUPFAM" id="SSF102588">
    <property type="entry name" value="LmbE-like"/>
    <property type="match status" value="1"/>
</dbReference>
<gene>
    <name evidence="3" type="primary">bshB1</name>
    <name evidence="3" type="ORF">H9631_07070</name>
</gene>
<accession>A0ABR8VJ84</accession>
<keyword evidence="4" id="KW-1185">Reference proteome</keyword>
<dbReference type="Pfam" id="PF02585">
    <property type="entry name" value="PIG-L"/>
    <property type="match status" value="1"/>
</dbReference>
<evidence type="ECO:0000313" key="4">
    <source>
        <dbReference type="Proteomes" id="UP000648182"/>
    </source>
</evidence>
<organism evidence="3 4">
    <name type="scientific">Bacillus norwichensis</name>
    <dbReference type="NCBI Taxonomy" id="2762217"/>
    <lineage>
        <taxon>Bacteria</taxon>
        <taxon>Bacillati</taxon>
        <taxon>Bacillota</taxon>
        <taxon>Bacilli</taxon>
        <taxon>Bacillales</taxon>
        <taxon>Bacillaceae</taxon>
        <taxon>Bacillus</taxon>
    </lineage>
</organism>
<reference evidence="3 4" key="1">
    <citation type="submission" date="2020-08" db="EMBL/GenBank/DDBJ databases">
        <title>A Genomic Blueprint of the Chicken Gut Microbiome.</title>
        <authorList>
            <person name="Gilroy R."/>
            <person name="Ravi A."/>
            <person name="Getino M."/>
            <person name="Pursley I."/>
            <person name="Horton D.L."/>
            <person name="Alikhan N.-F."/>
            <person name="Baker D."/>
            <person name="Gharbi K."/>
            <person name="Hall N."/>
            <person name="Watson M."/>
            <person name="Adriaenssens E.M."/>
            <person name="Foster-Nyarko E."/>
            <person name="Jarju S."/>
            <person name="Secka A."/>
            <person name="Antonio M."/>
            <person name="Oren A."/>
            <person name="Chaudhuri R."/>
            <person name="La Ragione R.M."/>
            <person name="Hildebrand F."/>
            <person name="Pallen M.J."/>
        </authorList>
    </citation>
    <scope>NUCLEOTIDE SEQUENCE [LARGE SCALE GENOMIC DNA]</scope>
    <source>
        <strain evidence="3 4">Sa1BUA2</strain>
    </source>
</reference>
<dbReference type="EMBL" id="JACSPV010000009">
    <property type="protein sequence ID" value="MBD8004840.1"/>
    <property type="molecule type" value="Genomic_DNA"/>
</dbReference>
<dbReference type="InterPro" id="IPR003737">
    <property type="entry name" value="GlcNAc_PI_deacetylase-related"/>
</dbReference>
<dbReference type="PANTHER" id="PTHR12993">
    <property type="entry name" value="N-ACETYLGLUCOSAMINYL-PHOSPHATIDYLINOSITOL DE-N-ACETYLASE-RELATED"/>
    <property type="match status" value="1"/>
</dbReference>
<name>A0ABR8VJ84_9BACI</name>
<dbReference type="Proteomes" id="UP000648182">
    <property type="component" value="Unassembled WGS sequence"/>
</dbReference>
<dbReference type="PANTHER" id="PTHR12993:SF30">
    <property type="entry name" value="N-ACETYL-ALPHA-D-GLUCOSAMINYL L-MALATE DEACETYLASE 1"/>
    <property type="match status" value="1"/>
</dbReference>
<dbReference type="NCBIfam" id="TIGR04001">
    <property type="entry name" value="thiol_BshB1"/>
    <property type="match status" value="1"/>
</dbReference>
<evidence type="ECO:0000256" key="2">
    <source>
        <dbReference type="ARBA" id="ARBA00024609"/>
    </source>
</evidence>
<protein>
    <submittedName>
        <fullName evidence="3">Bacillithiol biosynthesis deacetylase BshB1</fullName>
    </submittedName>
</protein>
<sequence length="239" mass="26880">MIQEKKTDVLAFGAHSDDVEIGMAGSIYKWTASGRNVVICDLTRAELSSNGNMETRLQEASEAASRMGVRERVNLQLPDRGLYMKDEYIRQIADMIRKYSPTLVFAPFSEDRHPDHGRCAELVKEAFFSAGIKKFKTPGGYNAHKPNNLFYYFINSQPNPDFVLDISGFMDQKLCALQAYQSQFQPGESGVKTPLTDGYLERVEARERIYGVEAGVTFAEGFKIDRPLLINQNIFGEGL</sequence>
<dbReference type="RefSeq" id="WP_191811340.1">
    <property type="nucleotide sequence ID" value="NZ_JACSPV010000009.1"/>
</dbReference>
<dbReference type="InterPro" id="IPR023842">
    <property type="entry name" value="Bacillithiol_biosynth_BshB1"/>
</dbReference>
<evidence type="ECO:0000256" key="1">
    <source>
        <dbReference type="ARBA" id="ARBA00001947"/>
    </source>
</evidence>
<comment type="cofactor">
    <cofactor evidence="1">
        <name>Zn(2+)</name>
        <dbReference type="ChEBI" id="CHEBI:29105"/>
    </cofactor>
</comment>
<dbReference type="Gene3D" id="3.40.50.10320">
    <property type="entry name" value="LmbE-like"/>
    <property type="match status" value="1"/>
</dbReference>